<evidence type="ECO:0000313" key="2">
    <source>
        <dbReference type="Proteomes" id="UP000542674"/>
    </source>
</evidence>
<reference evidence="1 2" key="1">
    <citation type="submission" date="2020-08" db="EMBL/GenBank/DDBJ databases">
        <title>Sequencing the genomes of 1000 actinobacteria strains.</title>
        <authorList>
            <person name="Klenk H.-P."/>
        </authorList>
    </citation>
    <scope>NUCLEOTIDE SEQUENCE [LARGE SCALE GENOMIC DNA]</scope>
    <source>
        <strain evidence="1 2">DSM 45084</strain>
    </source>
</reference>
<gene>
    <name evidence="1" type="ORF">F4559_001179</name>
</gene>
<dbReference type="InterPro" id="IPR057383">
    <property type="entry name" value="Tad3"/>
</dbReference>
<sequence>MTAAITPTDSNLVAHARRELQRLGEDPDTIDGIVAVVQAFADCGHSGGSAPHAIAYLERLLRFEPLSPITDDPDEWIDRSEMSGMPCWQNLRHSRAMSHDGGKTYWLVEDNVPVDGVTPTYVSEPA</sequence>
<organism evidence="1 2">
    <name type="scientific">Saccharothrix violaceirubra</name>
    <dbReference type="NCBI Taxonomy" id="413306"/>
    <lineage>
        <taxon>Bacteria</taxon>
        <taxon>Bacillati</taxon>
        <taxon>Actinomycetota</taxon>
        <taxon>Actinomycetes</taxon>
        <taxon>Pseudonocardiales</taxon>
        <taxon>Pseudonocardiaceae</taxon>
        <taxon>Saccharothrix</taxon>
    </lineage>
</organism>
<dbReference type="RefSeq" id="WP_184666565.1">
    <property type="nucleotide sequence ID" value="NZ_BAABAI010000034.1"/>
</dbReference>
<keyword evidence="2" id="KW-1185">Reference proteome</keyword>
<comment type="caution">
    <text evidence="1">The sequence shown here is derived from an EMBL/GenBank/DDBJ whole genome shotgun (WGS) entry which is preliminary data.</text>
</comment>
<evidence type="ECO:0000313" key="1">
    <source>
        <dbReference type="EMBL" id="MBB4963820.1"/>
    </source>
</evidence>
<protein>
    <submittedName>
        <fullName evidence="1">Uncharacterized protein</fullName>
    </submittedName>
</protein>
<dbReference type="Pfam" id="PF25185">
    <property type="entry name" value="Tad3"/>
    <property type="match status" value="1"/>
</dbReference>
<dbReference type="Proteomes" id="UP000542674">
    <property type="component" value="Unassembled WGS sequence"/>
</dbReference>
<name>A0A7W7SZR3_9PSEU</name>
<dbReference type="AlphaFoldDB" id="A0A7W7SZR3"/>
<proteinExistence type="predicted"/>
<dbReference type="EMBL" id="JACHJS010000001">
    <property type="protein sequence ID" value="MBB4963820.1"/>
    <property type="molecule type" value="Genomic_DNA"/>
</dbReference>
<accession>A0A7W7SZR3</accession>